<dbReference type="InterPro" id="IPR001763">
    <property type="entry name" value="Rhodanese-like_dom"/>
</dbReference>
<dbReference type="Pfam" id="PF00581">
    <property type="entry name" value="Rhodanese"/>
    <property type="match status" value="1"/>
</dbReference>
<dbReference type="Proteomes" id="UP000501466">
    <property type="component" value="Chromosome"/>
</dbReference>
<dbReference type="Gene3D" id="3.40.250.10">
    <property type="entry name" value="Rhodanese-like domain"/>
    <property type="match status" value="1"/>
</dbReference>
<dbReference type="PROSITE" id="PS50206">
    <property type="entry name" value="RHODANESE_3"/>
    <property type="match status" value="1"/>
</dbReference>
<gene>
    <name evidence="3" type="ORF">THMIRHAT_05110</name>
</gene>
<evidence type="ECO:0000259" key="2">
    <source>
        <dbReference type="PROSITE" id="PS50206"/>
    </source>
</evidence>
<feature type="signal peptide" evidence="1">
    <location>
        <begin position="1"/>
        <end position="26"/>
    </location>
</feature>
<feature type="domain" description="Rhodanese" evidence="2">
    <location>
        <begin position="51"/>
        <end position="143"/>
    </location>
</feature>
<dbReference type="KEGG" id="tzo:THMIRHAT_05110"/>
<accession>A0A6F8PKZ8</accession>
<dbReference type="CDD" id="cd00158">
    <property type="entry name" value="RHOD"/>
    <property type="match status" value="1"/>
</dbReference>
<dbReference type="SMART" id="SM00450">
    <property type="entry name" value="RHOD"/>
    <property type="match status" value="1"/>
</dbReference>
<keyword evidence="1" id="KW-0732">Signal</keyword>
<proteinExistence type="predicted"/>
<feature type="chain" id="PRO_5026138601" description="Rhodanese domain-containing protein" evidence="1">
    <location>
        <begin position="27"/>
        <end position="143"/>
    </location>
</feature>
<reference evidence="4" key="1">
    <citation type="submission" date="2019-11" db="EMBL/GenBank/DDBJ databases">
        <title>Isolation and characterization of two novel species in the genus Thiomicrorhabdus.</title>
        <authorList>
            <person name="Mochizuki J."/>
            <person name="Kojima H."/>
            <person name="Fukui M."/>
        </authorList>
    </citation>
    <scope>NUCLEOTIDE SEQUENCE [LARGE SCALE GENOMIC DNA]</scope>
    <source>
        <strain evidence="4">AkT22</strain>
    </source>
</reference>
<organism evidence="3 4">
    <name type="scientific">Thiosulfativibrio zosterae</name>
    <dbReference type="NCBI Taxonomy" id="2675053"/>
    <lineage>
        <taxon>Bacteria</taxon>
        <taxon>Pseudomonadati</taxon>
        <taxon>Pseudomonadota</taxon>
        <taxon>Gammaproteobacteria</taxon>
        <taxon>Thiotrichales</taxon>
        <taxon>Piscirickettsiaceae</taxon>
        <taxon>Thiosulfativibrio</taxon>
    </lineage>
</organism>
<dbReference type="PANTHER" id="PTHR43031:SF1">
    <property type="entry name" value="PYRIDINE NUCLEOTIDE-DISULPHIDE OXIDOREDUCTASE"/>
    <property type="match status" value="1"/>
</dbReference>
<dbReference type="PANTHER" id="PTHR43031">
    <property type="entry name" value="FAD-DEPENDENT OXIDOREDUCTASE"/>
    <property type="match status" value="1"/>
</dbReference>
<evidence type="ECO:0000256" key="1">
    <source>
        <dbReference type="SAM" id="SignalP"/>
    </source>
</evidence>
<dbReference type="RefSeq" id="WP_173290479.1">
    <property type="nucleotide sequence ID" value="NZ_AP021888.1"/>
</dbReference>
<dbReference type="SUPFAM" id="SSF52821">
    <property type="entry name" value="Rhodanese/Cell cycle control phosphatase"/>
    <property type="match status" value="1"/>
</dbReference>
<dbReference type="EMBL" id="AP021888">
    <property type="protein sequence ID" value="BBP42765.1"/>
    <property type="molecule type" value="Genomic_DNA"/>
</dbReference>
<dbReference type="InterPro" id="IPR050229">
    <property type="entry name" value="GlpE_sulfurtransferase"/>
</dbReference>
<dbReference type="InterPro" id="IPR036873">
    <property type="entry name" value="Rhodanese-like_dom_sf"/>
</dbReference>
<evidence type="ECO:0000313" key="3">
    <source>
        <dbReference type="EMBL" id="BBP42765.1"/>
    </source>
</evidence>
<protein>
    <recommendedName>
        <fullName evidence="2">Rhodanese domain-containing protein</fullName>
    </recommendedName>
</protein>
<dbReference type="AlphaFoldDB" id="A0A6F8PKZ8"/>
<keyword evidence="4" id="KW-1185">Reference proteome</keyword>
<sequence>MKKFNLRHLLASAVIGGLLFSTSAYAGAPSPQTVQGATTVDAAHAKKLWQDGAVFLDTRKQADWDAGHIPEAIHADRKNHDVYNQAAIETQIPKSSAVVSYCNGEDCLRSSETAEDLVHWGYGKVYYFRDGFPAWKSAGNPLE</sequence>
<name>A0A6F8PKZ8_9GAMM</name>
<evidence type="ECO:0000313" key="4">
    <source>
        <dbReference type="Proteomes" id="UP000501466"/>
    </source>
</evidence>